<evidence type="ECO:0000313" key="2">
    <source>
        <dbReference type="Proteomes" id="UP001632038"/>
    </source>
</evidence>
<dbReference type="EMBL" id="JAVIJP010000039">
    <property type="protein sequence ID" value="KAL3627405.1"/>
    <property type="molecule type" value="Genomic_DNA"/>
</dbReference>
<protein>
    <submittedName>
        <fullName evidence="1">Uncharacterized protein</fullName>
    </submittedName>
</protein>
<organism evidence="1 2">
    <name type="scientific">Castilleja foliolosa</name>
    <dbReference type="NCBI Taxonomy" id="1961234"/>
    <lineage>
        <taxon>Eukaryota</taxon>
        <taxon>Viridiplantae</taxon>
        <taxon>Streptophyta</taxon>
        <taxon>Embryophyta</taxon>
        <taxon>Tracheophyta</taxon>
        <taxon>Spermatophyta</taxon>
        <taxon>Magnoliopsida</taxon>
        <taxon>eudicotyledons</taxon>
        <taxon>Gunneridae</taxon>
        <taxon>Pentapetalae</taxon>
        <taxon>asterids</taxon>
        <taxon>lamiids</taxon>
        <taxon>Lamiales</taxon>
        <taxon>Orobanchaceae</taxon>
        <taxon>Pedicularideae</taxon>
        <taxon>Castillejinae</taxon>
        <taxon>Castilleja</taxon>
    </lineage>
</organism>
<gene>
    <name evidence="1" type="ORF">CASFOL_028768</name>
</gene>
<comment type="caution">
    <text evidence="1">The sequence shown here is derived from an EMBL/GenBank/DDBJ whole genome shotgun (WGS) entry which is preliminary data.</text>
</comment>
<dbReference type="Proteomes" id="UP001632038">
    <property type="component" value="Unassembled WGS sequence"/>
</dbReference>
<accession>A0ABD3CC29</accession>
<proteinExistence type="predicted"/>
<sequence length="68" mass="7693">MVQVDRQAKCLGARRWLAVLIFVLVLKFGDRRYWVARFWAVPGILDGNGTFGSVLRALSKQSGVMKCH</sequence>
<dbReference type="AlphaFoldDB" id="A0ABD3CC29"/>
<keyword evidence="2" id="KW-1185">Reference proteome</keyword>
<name>A0ABD3CC29_9LAMI</name>
<reference evidence="2" key="1">
    <citation type="journal article" date="2024" name="IScience">
        <title>Strigolactones Initiate the Formation of Haustorium-like Structures in Castilleja.</title>
        <authorList>
            <person name="Buerger M."/>
            <person name="Peterson D."/>
            <person name="Chory J."/>
        </authorList>
    </citation>
    <scope>NUCLEOTIDE SEQUENCE [LARGE SCALE GENOMIC DNA]</scope>
</reference>
<evidence type="ECO:0000313" key="1">
    <source>
        <dbReference type="EMBL" id="KAL3627405.1"/>
    </source>
</evidence>